<organism evidence="2 3">
    <name type="scientific">Paramecium sonneborni</name>
    <dbReference type="NCBI Taxonomy" id="65129"/>
    <lineage>
        <taxon>Eukaryota</taxon>
        <taxon>Sar</taxon>
        <taxon>Alveolata</taxon>
        <taxon>Ciliophora</taxon>
        <taxon>Intramacronucleata</taxon>
        <taxon>Oligohymenophorea</taxon>
        <taxon>Peniculida</taxon>
        <taxon>Parameciidae</taxon>
        <taxon>Paramecium</taxon>
    </lineage>
</organism>
<feature type="coiled-coil region" evidence="1">
    <location>
        <begin position="223"/>
        <end position="269"/>
    </location>
</feature>
<protein>
    <submittedName>
        <fullName evidence="2">Uncharacterized protein</fullName>
    </submittedName>
</protein>
<dbReference type="AlphaFoldDB" id="A0A8S1M5A9"/>
<comment type="caution">
    <text evidence="2">The sequence shown here is derived from an EMBL/GenBank/DDBJ whole genome shotgun (WGS) entry which is preliminary data.</text>
</comment>
<accession>A0A8S1M5A9</accession>
<proteinExistence type="predicted"/>
<keyword evidence="1" id="KW-0175">Coiled coil</keyword>
<dbReference type="EMBL" id="CAJJDN010000034">
    <property type="protein sequence ID" value="CAD8075898.1"/>
    <property type="molecule type" value="Genomic_DNA"/>
</dbReference>
<evidence type="ECO:0000313" key="2">
    <source>
        <dbReference type="EMBL" id="CAD8075898.1"/>
    </source>
</evidence>
<name>A0A8S1M5A9_9CILI</name>
<keyword evidence="3" id="KW-1185">Reference proteome</keyword>
<gene>
    <name evidence="2" type="ORF">PSON_ATCC_30995.1.T0340076</name>
</gene>
<evidence type="ECO:0000313" key="3">
    <source>
        <dbReference type="Proteomes" id="UP000692954"/>
    </source>
</evidence>
<evidence type="ECO:0000256" key="1">
    <source>
        <dbReference type="SAM" id="Coils"/>
    </source>
</evidence>
<reference evidence="2" key="1">
    <citation type="submission" date="2021-01" db="EMBL/GenBank/DDBJ databases">
        <authorList>
            <consortium name="Genoscope - CEA"/>
            <person name="William W."/>
        </authorList>
    </citation>
    <scope>NUCLEOTIDE SEQUENCE</scope>
</reference>
<sequence>MLDFEIPTQINHVCDSIDTFNLIKEFLSSGEEHKNNSQFFINYDEEFQFIQYNFDRKIHLSLQELFQYSDEKISFESFINSIQERVKEQKNKYSKNEKFSKGLSIQNLDSQKIWLELDQKQKKVCNLYILNFIPKVDDGKDYQDIELYLNYLKEIRNHNKIPNQKKTKKDHLTKSFLLNNSINSSKDQNFPDKFFNFYNINQQMSSIYLGTQKNQNKYDSQQLKELQNQYETYIDKKIEYLKLIKNQKLSSLLQQLEEIIVKKNGYEANLQLIIIKLIQKHNLEEEFFLQIKHKKTQLYYFFKQYIRELIYKSIQQQEHQTFSFDQIVIYLCLLDFQKSEADVKNNIQQMIMYAHEKLVIFKEAWSGKILSDQEILQQFVKEQTEFIKSSKNKLINQDEFILNLLKSQIYKERVKILERGLNILKQHIKMEFSILAKEYFVIYEKYLQKKHHENVKEKEMMSKIFLKITKQQLNQINKQQN</sequence>
<dbReference type="OrthoDB" id="310930at2759"/>
<dbReference type="Proteomes" id="UP000692954">
    <property type="component" value="Unassembled WGS sequence"/>
</dbReference>